<dbReference type="InterPro" id="IPR011033">
    <property type="entry name" value="PRC_barrel-like_sf"/>
</dbReference>
<dbReference type="Gene3D" id="2.30.30.240">
    <property type="entry name" value="PRC-barrel domain"/>
    <property type="match status" value="1"/>
</dbReference>
<keyword evidence="5" id="KW-1185">Reference proteome</keyword>
<dbReference type="SUPFAM" id="SSF50346">
    <property type="entry name" value="PRC-barrel domain"/>
    <property type="match status" value="1"/>
</dbReference>
<accession>A0A1I3E6J5</accession>
<feature type="domain" description="PRC-barrel" evidence="3">
    <location>
        <begin position="42"/>
        <end position="86"/>
    </location>
</feature>
<evidence type="ECO:0000313" key="4">
    <source>
        <dbReference type="EMBL" id="SFH94620.1"/>
    </source>
</evidence>
<feature type="chain" id="PRO_5011612542" evidence="2">
    <location>
        <begin position="22"/>
        <end position="225"/>
    </location>
</feature>
<dbReference type="AlphaFoldDB" id="A0A1I3E6J5"/>
<gene>
    <name evidence="4" type="ORF">SAMN04487959_1136</name>
</gene>
<name>A0A1I3E6J5_9GAMM</name>
<evidence type="ECO:0000256" key="1">
    <source>
        <dbReference type="SAM" id="MobiDB-lite"/>
    </source>
</evidence>
<feature type="signal peptide" evidence="2">
    <location>
        <begin position="1"/>
        <end position="21"/>
    </location>
</feature>
<organism evidence="4 5">
    <name type="scientific">Modicisalibacter xianhensis</name>
    <dbReference type="NCBI Taxonomy" id="442341"/>
    <lineage>
        <taxon>Bacteria</taxon>
        <taxon>Pseudomonadati</taxon>
        <taxon>Pseudomonadota</taxon>
        <taxon>Gammaproteobacteria</taxon>
        <taxon>Oceanospirillales</taxon>
        <taxon>Halomonadaceae</taxon>
        <taxon>Modicisalibacter</taxon>
    </lineage>
</organism>
<dbReference type="EMBL" id="FOPY01000013">
    <property type="protein sequence ID" value="SFH94620.1"/>
    <property type="molecule type" value="Genomic_DNA"/>
</dbReference>
<evidence type="ECO:0000256" key="2">
    <source>
        <dbReference type="SAM" id="SignalP"/>
    </source>
</evidence>
<keyword evidence="2" id="KW-0732">Signal</keyword>
<dbReference type="RefSeq" id="WP_092848373.1">
    <property type="nucleotide sequence ID" value="NZ_FOPY01000013.1"/>
</dbReference>
<dbReference type="Pfam" id="PF05239">
    <property type="entry name" value="PRC"/>
    <property type="match status" value="1"/>
</dbReference>
<feature type="region of interest" description="Disordered" evidence="1">
    <location>
        <begin position="206"/>
        <end position="225"/>
    </location>
</feature>
<feature type="compositionally biased region" description="Gly residues" evidence="1">
    <location>
        <begin position="213"/>
        <end position="225"/>
    </location>
</feature>
<sequence>MKQLHRLIPLCAAALPLTAMAAPENLSDWQNQRSDPSTAWTITQLLGDDVIAGENTEVGEVADVILDAQGNIQSLLVYSNGNAVERGFYTTEWPVKLFEPKDVLLSIDQQPSEFGNQQSTLSPQELFGQNQFSASAMLGMGVQVEDSAYAEIEDLVVNDQGQVTSAIIDPDGMETDNYWIPTEMGWVNPDWILVLPYSQSDIEQSGSYQGNIGNSGGNSGSSGSS</sequence>
<protein>
    <submittedName>
        <fullName evidence="4">PRC-barrel domain-containing protein</fullName>
    </submittedName>
</protein>
<proteinExistence type="predicted"/>
<evidence type="ECO:0000313" key="5">
    <source>
        <dbReference type="Proteomes" id="UP000199040"/>
    </source>
</evidence>
<evidence type="ECO:0000259" key="3">
    <source>
        <dbReference type="Pfam" id="PF05239"/>
    </source>
</evidence>
<dbReference type="InterPro" id="IPR027275">
    <property type="entry name" value="PRC-brl_dom"/>
</dbReference>
<reference evidence="4 5" key="1">
    <citation type="submission" date="2016-10" db="EMBL/GenBank/DDBJ databases">
        <authorList>
            <person name="de Groot N.N."/>
        </authorList>
    </citation>
    <scope>NUCLEOTIDE SEQUENCE [LARGE SCALE GENOMIC DNA]</scope>
    <source>
        <strain evidence="4 5">CGMCC 1.6848</strain>
    </source>
</reference>
<dbReference type="Proteomes" id="UP000199040">
    <property type="component" value="Unassembled WGS sequence"/>
</dbReference>
<dbReference type="STRING" id="442341.SAMN04487959_1136"/>